<dbReference type="GO" id="GO:0050660">
    <property type="term" value="F:flavin adenine dinucleotide binding"/>
    <property type="evidence" value="ECO:0007669"/>
    <property type="project" value="TreeGrafter"/>
</dbReference>
<feature type="domain" description="FAD-dependent oxidoreductase 2 FAD-binding" evidence="3">
    <location>
        <begin position="14"/>
        <end position="406"/>
    </location>
</feature>
<evidence type="ECO:0000256" key="2">
    <source>
        <dbReference type="ARBA" id="ARBA00023002"/>
    </source>
</evidence>
<dbReference type="InterPro" id="IPR037099">
    <property type="entry name" value="Fum_R/Succ_DH_flav-like_C_sf"/>
</dbReference>
<protein>
    <submittedName>
        <fullName evidence="5">FAD-binding protein</fullName>
    </submittedName>
</protein>
<dbReference type="InterPro" id="IPR030664">
    <property type="entry name" value="SdhA/FrdA/AprA"/>
</dbReference>
<dbReference type="EMBL" id="CP046522">
    <property type="protein sequence ID" value="QGU94529.1"/>
    <property type="molecule type" value="Genomic_DNA"/>
</dbReference>
<dbReference type="Pfam" id="PF00890">
    <property type="entry name" value="FAD_binding_2"/>
    <property type="match status" value="1"/>
</dbReference>
<dbReference type="SUPFAM" id="SSF51905">
    <property type="entry name" value="FAD/NAD(P)-binding domain"/>
    <property type="match status" value="1"/>
</dbReference>
<organism evidence="5 6">
    <name type="scientific">Clostridium bovifaecis</name>
    <dbReference type="NCBI Taxonomy" id="2184719"/>
    <lineage>
        <taxon>Bacteria</taxon>
        <taxon>Bacillati</taxon>
        <taxon>Bacillota</taxon>
        <taxon>Clostridia</taxon>
        <taxon>Eubacteriales</taxon>
        <taxon>Clostridiaceae</taxon>
        <taxon>Clostridium</taxon>
    </lineage>
</organism>
<dbReference type="AlphaFoldDB" id="A0A6I6ELJ9"/>
<dbReference type="Gene3D" id="3.90.700.10">
    <property type="entry name" value="Succinate dehydrogenase/fumarate reductase flavoprotein, catalytic domain"/>
    <property type="match status" value="1"/>
</dbReference>
<reference evidence="5 6" key="1">
    <citation type="submission" date="2019-12" db="EMBL/GenBank/DDBJ databases">
        <title>Genome sequenceing of Clostridium bovifaecis.</title>
        <authorList>
            <person name="Yao Y."/>
        </authorList>
    </citation>
    <scope>NUCLEOTIDE SEQUENCE [LARGE SCALE GENOMIC DNA]</scope>
    <source>
        <strain evidence="5 6">BXX</strain>
    </source>
</reference>
<dbReference type="Proteomes" id="UP000422764">
    <property type="component" value="Chromosome"/>
</dbReference>
<dbReference type="PIRSF" id="PIRSF000171">
    <property type="entry name" value="SDHA_APRA_LASPO"/>
    <property type="match status" value="1"/>
</dbReference>
<name>A0A6I6ELJ9_9CLOT</name>
<dbReference type="GO" id="GO:0000104">
    <property type="term" value="F:succinate dehydrogenase activity"/>
    <property type="evidence" value="ECO:0007669"/>
    <property type="project" value="TreeGrafter"/>
</dbReference>
<dbReference type="InterPro" id="IPR003953">
    <property type="entry name" value="FAD-dep_OxRdtase_2_FAD-bd"/>
</dbReference>
<evidence type="ECO:0000259" key="4">
    <source>
        <dbReference type="Pfam" id="PF02910"/>
    </source>
</evidence>
<accession>A0A6I6ELJ9</accession>
<dbReference type="Pfam" id="PF02910">
    <property type="entry name" value="Succ_DH_flav_C"/>
    <property type="match status" value="1"/>
</dbReference>
<dbReference type="PRINTS" id="PR00368">
    <property type="entry name" value="FADPNR"/>
</dbReference>
<dbReference type="GO" id="GO:0009061">
    <property type="term" value="P:anaerobic respiration"/>
    <property type="evidence" value="ECO:0007669"/>
    <property type="project" value="TreeGrafter"/>
</dbReference>
<evidence type="ECO:0000259" key="3">
    <source>
        <dbReference type="Pfam" id="PF00890"/>
    </source>
</evidence>
<proteinExistence type="predicted"/>
<dbReference type="InterPro" id="IPR027477">
    <property type="entry name" value="Succ_DH/fumarate_Rdtase_cat_sf"/>
</dbReference>
<keyword evidence="2" id="KW-0560">Oxidoreductase</keyword>
<keyword evidence="1" id="KW-0285">Flavoprotein</keyword>
<sequence>MEFTRKVSKIIETDVLTVGGSGASVTAAIAAHRSGVSVTLVSKGKVGHSGNAIMAGGGFSIDGESAYSLCGMENADRKFTKEVLFESIVKESYYISDQNMVEQYVEESPEIVKEVLQWGKEAGQKFIFAPPYNWISAGLSWGKALRQGLKENPGIKVMEDVMIVELLKNEGQINGAIGIDIYTGEIILFKTKAVVLGTGGFQPCTLKNTVTDMTGDGIGMAYRAGARVADMEFLLAFATALYPNEMKGSIYPFVMEFNMRDVKYDVRDSNGELIDIPQEIINLSRGKKLSKLVSMYYWGKAIEEGKGTQNGGVYLDYQDNDKDKLKKSLESFYERFSAWHKYGYYKGEDMSKVTQRMLKDGLIEVGLGFEYSMGGILVDEKMRSDLPGLFAAGEVTSGVFGANRVGDGLTEMLCQGYRAGLSASEFAKSSRDLDIDKVQMNTLLEKITKPFNRADGVSSINVHRNIEKACDEGFGVIRNEEGLLKTLKELQRIKSEEMPNICFKNKSFSYNYEWIDYLQVENLLICAEAGVRAALMRKESRGCHIRSDYPELDHDNYLFRIIAKDKDGEMEFDTKKPVVTKAPLPKGKKENVIEYFLDKNLEYKR</sequence>
<dbReference type="GO" id="GO:0033765">
    <property type="term" value="F:steroid dehydrogenase activity, acting on the CH-CH group of donors"/>
    <property type="evidence" value="ECO:0007669"/>
    <property type="project" value="UniProtKB-ARBA"/>
</dbReference>
<dbReference type="InterPro" id="IPR015939">
    <property type="entry name" value="Fum_Rdtase/Succ_DH_flav-like_C"/>
</dbReference>
<dbReference type="PANTHER" id="PTHR11632:SF51">
    <property type="entry name" value="SUCCINATE DEHYDROGENASE [UBIQUINONE] FLAVOPROTEIN SUBUNIT, MITOCHONDRIAL"/>
    <property type="match status" value="1"/>
</dbReference>
<keyword evidence="6" id="KW-1185">Reference proteome</keyword>
<gene>
    <name evidence="5" type="ORF">GOM49_04935</name>
</gene>
<dbReference type="SUPFAM" id="SSF46977">
    <property type="entry name" value="Succinate dehydrogenase/fumarate reductase flavoprotein C-terminal domain"/>
    <property type="match status" value="1"/>
</dbReference>
<evidence type="ECO:0000313" key="6">
    <source>
        <dbReference type="Proteomes" id="UP000422764"/>
    </source>
</evidence>
<evidence type="ECO:0000313" key="5">
    <source>
        <dbReference type="EMBL" id="QGU94529.1"/>
    </source>
</evidence>
<dbReference type="Gene3D" id="3.50.50.60">
    <property type="entry name" value="FAD/NAD(P)-binding domain"/>
    <property type="match status" value="1"/>
</dbReference>
<dbReference type="GO" id="GO:0005886">
    <property type="term" value="C:plasma membrane"/>
    <property type="evidence" value="ECO:0007669"/>
    <property type="project" value="TreeGrafter"/>
</dbReference>
<evidence type="ECO:0000256" key="1">
    <source>
        <dbReference type="ARBA" id="ARBA00022630"/>
    </source>
</evidence>
<feature type="domain" description="Fumarate reductase/succinate dehydrogenase flavoprotein-like C-terminal" evidence="4">
    <location>
        <begin position="463"/>
        <end position="581"/>
    </location>
</feature>
<dbReference type="PANTHER" id="PTHR11632">
    <property type="entry name" value="SUCCINATE DEHYDROGENASE 2 FLAVOPROTEIN SUBUNIT"/>
    <property type="match status" value="1"/>
</dbReference>
<dbReference type="Gene3D" id="1.20.58.100">
    <property type="entry name" value="Fumarate reductase/succinate dehydrogenase flavoprotein-like, C-terminal domain"/>
    <property type="match status" value="1"/>
</dbReference>
<dbReference type="InterPro" id="IPR036188">
    <property type="entry name" value="FAD/NAD-bd_sf"/>
</dbReference>
<dbReference type="GO" id="GO:0009055">
    <property type="term" value="F:electron transfer activity"/>
    <property type="evidence" value="ECO:0007669"/>
    <property type="project" value="TreeGrafter"/>
</dbReference>